<dbReference type="Pfam" id="PF12796">
    <property type="entry name" value="Ank_2"/>
    <property type="match status" value="1"/>
</dbReference>
<dbReference type="OrthoDB" id="36948at2759"/>
<evidence type="ECO:0000256" key="2">
    <source>
        <dbReference type="ARBA" id="ARBA00023043"/>
    </source>
</evidence>
<comment type="caution">
    <text evidence="3">The sequence shown here is derived from an EMBL/GenBank/DDBJ whole genome shotgun (WGS) entry which is preliminary data.</text>
</comment>
<protein>
    <submittedName>
        <fullName evidence="3">Uncharacterized protein</fullName>
    </submittedName>
</protein>
<reference evidence="3 4" key="1">
    <citation type="journal article" date="2015" name="Plant Cell">
        <title>Oil accumulation by the oleaginous diatom Fistulifera solaris as revealed by the genome and transcriptome.</title>
        <authorList>
            <person name="Tanaka T."/>
            <person name="Maeda Y."/>
            <person name="Veluchamy A."/>
            <person name="Tanaka M."/>
            <person name="Abida H."/>
            <person name="Marechal E."/>
            <person name="Bowler C."/>
            <person name="Muto M."/>
            <person name="Sunaga Y."/>
            <person name="Tanaka M."/>
            <person name="Yoshino T."/>
            <person name="Taniguchi T."/>
            <person name="Fukuda Y."/>
            <person name="Nemoto M."/>
            <person name="Matsumoto M."/>
            <person name="Wong P.S."/>
            <person name="Aburatani S."/>
            <person name="Fujibuchi W."/>
        </authorList>
    </citation>
    <scope>NUCLEOTIDE SEQUENCE [LARGE SCALE GENOMIC DNA]</scope>
    <source>
        <strain evidence="3 4">JPCC DA0580</strain>
    </source>
</reference>
<name>A0A1Z5KF16_FISSO</name>
<dbReference type="InParanoid" id="A0A1Z5KF16"/>
<proteinExistence type="predicted"/>
<dbReference type="InterPro" id="IPR002110">
    <property type="entry name" value="Ankyrin_rpt"/>
</dbReference>
<organism evidence="3 4">
    <name type="scientific">Fistulifera solaris</name>
    <name type="common">Oleaginous diatom</name>
    <dbReference type="NCBI Taxonomy" id="1519565"/>
    <lineage>
        <taxon>Eukaryota</taxon>
        <taxon>Sar</taxon>
        <taxon>Stramenopiles</taxon>
        <taxon>Ochrophyta</taxon>
        <taxon>Bacillariophyta</taxon>
        <taxon>Bacillariophyceae</taxon>
        <taxon>Bacillariophycidae</taxon>
        <taxon>Naviculales</taxon>
        <taxon>Naviculaceae</taxon>
        <taxon>Fistulifera</taxon>
    </lineage>
</organism>
<keyword evidence="2" id="KW-0040">ANK repeat</keyword>
<evidence type="ECO:0000256" key="1">
    <source>
        <dbReference type="ARBA" id="ARBA00022737"/>
    </source>
</evidence>
<dbReference type="PANTHER" id="PTHR24198:SF165">
    <property type="entry name" value="ANKYRIN REPEAT-CONTAINING PROTEIN-RELATED"/>
    <property type="match status" value="1"/>
</dbReference>
<dbReference type="SMART" id="SM00248">
    <property type="entry name" value="ANK"/>
    <property type="match status" value="6"/>
</dbReference>
<gene>
    <name evidence="3" type="ORF">FisN_2Lh184</name>
</gene>
<keyword evidence="1" id="KW-0677">Repeat</keyword>
<dbReference type="EMBL" id="BDSP01000218">
    <property type="protein sequence ID" value="GAX24910.1"/>
    <property type="molecule type" value="Genomic_DNA"/>
</dbReference>
<dbReference type="PANTHER" id="PTHR24198">
    <property type="entry name" value="ANKYRIN REPEAT AND PROTEIN KINASE DOMAIN-CONTAINING PROTEIN"/>
    <property type="match status" value="1"/>
</dbReference>
<evidence type="ECO:0000313" key="3">
    <source>
        <dbReference type="EMBL" id="GAX24910.1"/>
    </source>
</evidence>
<keyword evidence="4" id="KW-1185">Reference proteome</keyword>
<dbReference type="SUPFAM" id="SSF48403">
    <property type="entry name" value="Ankyrin repeat"/>
    <property type="match status" value="1"/>
</dbReference>
<dbReference type="Gene3D" id="1.25.40.20">
    <property type="entry name" value="Ankyrin repeat-containing domain"/>
    <property type="match status" value="2"/>
</dbReference>
<dbReference type="InterPro" id="IPR036770">
    <property type="entry name" value="Ankyrin_rpt-contain_sf"/>
</dbReference>
<dbReference type="AlphaFoldDB" id="A0A1Z5KF16"/>
<evidence type="ECO:0000313" key="4">
    <source>
        <dbReference type="Proteomes" id="UP000198406"/>
    </source>
</evidence>
<dbReference type="Proteomes" id="UP000198406">
    <property type="component" value="Unassembled WGS sequence"/>
</dbReference>
<sequence length="257" mass="29174">MPQPSTDIIPSSIREQFTCALYDSNVLTVRRCLQDYPALLQQPVFAQHQSPFDFVTLTGRLEMARLFIIEMGVNVNERTSCSLMNAVTDRNLAMVHLLLQHHADGADINHHEQLLGLTPLLFAVVHKSVAAVETLLQCPNIDVNAANAAGHTALHLNCQENPNGWRPEPKRMQILQLLLRHPSLKIDSTQDNVTALESSVRNGYREYVRLLLQHDANPFRCSDHFALQMACQERSIDMIYEIVRGFPWICIRPKCEE</sequence>
<accession>A0A1Z5KF16</accession>